<dbReference type="InterPro" id="IPR010432">
    <property type="entry name" value="RDD"/>
</dbReference>
<dbReference type="InterPro" id="IPR051791">
    <property type="entry name" value="Pra-immunoreactive"/>
</dbReference>
<organism evidence="9 10">
    <name type="scientific">Microbacterium paludicola</name>
    <dbReference type="NCBI Taxonomy" id="300019"/>
    <lineage>
        <taxon>Bacteria</taxon>
        <taxon>Bacillati</taxon>
        <taxon>Actinomycetota</taxon>
        <taxon>Actinomycetes</taxon>
        <taxon>Micrococcales</taxon>
        <taxon>Microbacteriaceae</taxon>
        <taxon>Microbacterium</taxon>
    </lineage>
</organism>
<evidence type="ECO:0000256" key="7">
    <source>
        <dbReference type="SAM" id="Phobius"/>
    </source>
</evidence>
<dbReference type="EMBL" id="SPQB01000058">
    <property type="protein sequence ID" value="TFU30539.1"/>
    <property type="molecule type" value="Genomic_DNA"/>
</dbReference>
<keyword evidence="2" id="KW-1003">Cell membrane</keyword>
<comment type="caution">
    <text evidence="9">The sequence shown here is derived from an EMBL/GenBank/DDBJ whole genome shotgun (WGS) entry which is preliminary data.</text>
</comment>
<evidence type="ECO:0000256" key="3">
    <source>
        <dbReference type="ARBA" id="ARBA00022692"/>
    </source>
</evidence>
<name>A0A4Y9FQG1_9MICO</name>
<evidence type="ECO:0000256" key="2">
    <source>
        <dbReference type="ARBA" id="ARBA00022475"/>
    </source>
</evidence>
<feature type="transmembrane region" description="Helical" evidence="7">
    <location>
        <begin position="45"/>
        <end position="65"/>
    </location>
</feature>
<dbReference type="RefSeq" id="WP_194210351.1">
    <property type="nucleotide sequence ID" value="NZ_JADGLL010000058.1"/>
</dbReference>
<sequence length="172" mass="17935">MTTPNPYATPGSGAYPPPPGATPGYPAPAGPTPMPGSPAALGRRVAAFAIDTAIVVAGLAVWMLIGSLLAEALGTFLVALVFGVIAWLLGFAWWVVYSAMQGGHGSIGMRLMKLQLVRIDGGAPLGFGRALLRNLIWGAAAAIVVGYFSVLFDRSGRNQGWHDKVAQAFMRD</sequence>
<keyword evidence="4 7" id="KW-1133">Transmembrane helix</keyword>
<dbReference type="Pfam" id="PF06271">
    <property type="entry name" value="RDD"/>
    <property type="match status" value="1"/>
</dbReference>
<evidence type="ECO:0000313" key="10">
    <source>
        <dbReference type="Proteomes" id="UP000298358"/>
    </source>
</evidence>
<feature type="compositionally biased region" description="Pro residues" evidence="6">
    <location>
        <begin position="15"/>
        <end position="29"/>
    </location>
</feature>
<evidence type="ECO:0000256" key="1">
    <source>
        <dbReference type="ARBA" id="ARBA00004651"/>
    </source>
</evidence>
<keyword evidence="5 7" id="KW-0472">Membrane</keyword>
<dbReference type="PANTHER" id="PTHR36115:SF4">
    <property type="entry name" value="MEMBRANE PROTEIN"/>
    <property type="match status" value="1"/>
</dbReference>
<feature type="domain" description="RDD" evidence="8">
    <location>
        <begin position="39"/>
        <end position="166"/>
    </location>
</feature>
<keyword evidence="10" id="KW-1185">Reference proteome</keyword>
<reference evidence="9 10" key="1">
    <citation type="submission" date="2019-03" db="EMBL/GenBank/DDBJ databases">
        <title>Diversity of the mouse oral microbiome.</title>
        <authorList>
            <person name="Joseph S."/>
            <person name="Aduse-Opoku J."/>
            <person name="Curtis M."/>
            <person name="Wade W."/>
            <person name="Hashim A."/>
        </authorList>
    </citation>
    <scope>NUCLEOTIDE SEQUENCE [LARGE SCALE GENOMIC DNA]</scope>
    <source>
        <strain evidence="9 10">P1012</strain>
    </source>
</reference>
<gene>
    <name evidence="9" type="ORF">E4U02_14520</name>
</gene>
<evidence type="ECO:0000256" key="4">
    <source>
        <dbReference type="ARBA" id="ARBA00022989"/>
    </source>
</evidence>
<dbReference type="GO" id="GO:0005886">
    <property type="term" value="C:plasma membrane"/>
    <property type="evidence" value="ECO:0007669"/>
    <property type="project" value="UniProtKB-SubCell"/>
</dbReference>
<feature type="transmembrane region" description="Helical" evidence="7">
    <location>
        <begin position="135"/>
        <end position="152"/>
    </location>
</feature>
<evidence type="ECO:0000256" key="5">
    <source>
        <dbReference type="ARBA" id="ARBA00023136"/>
    </source>
</evidence>
<dbReference type="AlphaFoldDB" id="A0A4Y9FQG1"/>
<protein>
    <recommendedName>
        <fullName evidence="8">RDD domain-containing protein</fullName>
    </recommendedName>
</protein>
<evidence type="ECO:0000259" key="8">
    <source>
        <dbReference type="Pfam" id="PF06271"/>
    </source>
</evidence>
<comment type="subcellular location">
    <subcellularLocation>
        <location evidence="1">Cell membrane</location>
        <topology evidence="1">Multi-pass membrane protein</topology>
    </subcellularLocation>
</comment>
<evidence type="ECO:0000313" key="9">
    <source>
        <dbReference type="EMBL" id="TFU30539.1"/>
    </source>
</evidence>
<dbReference type="PANTHER" id="PTHR36115">
    <property type="entry name" value="PROLINE-RICH ANTIGEN HOMOLOG-RELATED"/>
    <property type="match status" value="1"/>
</dbReference>
<evidence type="ECO:0000256" key="6">
    <source>
        <dbReference type="SAM" id="MobiDB-lite"/>
    </source>
</evidence>
<dbReference type="Proteomes" id="UP000298358">
    <property type="component" value="Unassembled WGS sequence"/>
</dbReference>
<accession>A0A4Y9FQG1</accession>
<proteinExistence type="predicted"/>
<feature type="compositionally biased region" description="Low complexity" evidence="6">
    <location>
        <begin position="1"/>
        <end position="14"/>
    </location>
</feature>
<keyword evidence="3 7" id="KW-0812">Transmembrane</keyword>
<feature type="region of interest" description="Disordered" evidence="6">
    <location>
        <begin position="1"/>
        <end position="29"/>
    </location>
</feature>
<feature type="transmembrane region" description="Helical" evidence="7">
    <location>
        <begin position="72"/>
        <end position="96"/>
    </location>
</feature>
<feature type="non-terminal residue" evidence="9">
    <location>
        <position position="172"/>
    </location>
</feature>